<dbReference type="SUPFAM" id="SSF55874">
    <property type="entry name" value="ATPase domain of HSP90 chaperone/DNA topoisomerase II/histidine kinase"/>
    <property type="match status" value="1"/>
</dbReference>
<keyword evidence="11" id="KW-0067">ATP-binding</keyword>
<keyword evidence="14 18" id="KW-0472">Membrane</keyword>
<dbReference type="InterPro" id="IPR003661">
    <property type="entry name" value="HisK_dim/P_dom"/>
</dbReference>
<feature type="domain" description="HAMP" evidence="20">
    <location>
        <begin position="213"/>
        <end position="266"/>
    </location>
</feature>
<gene>
    <name evidence="21" type="ORF">EYW49_14730</name>
</gene>
<evidence type="ECO:0000256" key="10">
    <source>
        <dbReference type="ARBA" id="ARBA00022777"/>
    </source>
</evidence>
<evidence type="ECO:0000256" key="15">
    <source>
        <dbReference type="ARBA" id="ARBA00059004"/>
    </source>
</evidence>
<dbReference type="SMART" id="SM00387">
    <property type="entry name" value="HATPase_c"/>
    <property type="match status" value="1"/>
</dbReference>
<dbReference type="CDD" id="cd06225">
    <property type="entry name" value="HAMP"/>
    <property type="match status" value="1"/>
</dbReference>
<accession>A0A4Q9VKX8</accession>
<name>A0A4Q9VKX8_9HYPH</name>
<feature type="domain" description="Histidine kinase" evidence="19">
    <location>
        <begin position="332"/>
        <end position="547"/>
    </location>
</feature>
<dbReference type="SMART" id="SM00304">
    <property type="entry name" value="HAMP"/>
    <property type="match status" value="1"/>
</dbReference>
<evidence type="ECO:0000256" key="9">
    <source>
        <dbReference type="ARBA" id="ARBA00022741"/>
    </source>
</evidence>
<organism evidence="21 22">
    <name type="scientific">Siculibacillus lacustris</name>
    <dbReference type="NCBI Taxonomy" id="1549641"/>
    <lineage>
        <taxon>Bacteria</taxon>
        <taxon>Pseudomonadati</taxon>
        <taxon>Pseudomonadota</taxon>
        <taxon>Alphaproteobacteria</taxon>
        <taxon>Hyphomicrobiales</taxon>
        <taxon>Ancalomicrobiaceae</taxon>
        <taxon>Siculibacillus</taxon>
    </lineage>
</organism>
<dbReference type="Gene3D" id="3.30.565.10">
    <property type="entry name" value="Histidine kinase-like ATPase, C-terminal domain"/>
    <property type="match status" value="1"/>
</dbReference>
<keyword evidence="6" id="KW-0597">Phosphoprotein</keyword>
<dbReference type="SUPFAM" id="SSF158472">
    <property type="entry name" value="HAMP domain-like"/>
    <property type="match status" value="1"/>
</dbReference>
<evidence type="ECO:0000313" key="22">
    <source>
        <dbReference type="Proteomes" id="UP000292781"/>
    </source>
</evidence>
<keyword evidence="8 18" id="KW-0812">Transmembrane</keyword>
<proteinExistence type="predicted"/>
<evidence type="ECO:0000256" key="14">
    <source>
        <dbReference type="ARBA" id="ARBA00023136"/>
    </source>
</evidence>
<dbReference type="GO" id="GO:0005524">
    <property type="term" value="F:ATP binding"/>
    <property type="evidence" value="ECO:0007669"/>
    <property type="project" value="UniProtKB-KW"/>
</dbReference>
<evidence type="ECO:0000256" key="3">
    <source>
        <dbReference type="ARBA" id="ARBA00012438"/>
    </source>
</evidence>
<keyword evidence="22" id="KW-1185">Reference proteome</keyword>
<dbReference type="EMBL" id="SJFN01000022">
    <property type="protein sequence ID" value="TBW36100.1"/>
    <property type="molecule type" value="Genomic_DNA"/>
</dbReference>
<dbReference type="InterPro" id="IPR003594">
    <property type="entry name" value="HATPase_dom"/>
</dbReference>
<dbReference type="Gene3D" id="6.10.340.10">
    <property type="match status" value="1"/>
</dbReference>
<feature type="transmembrane region" description="Helical" evidence="18">
    <location>
        <begin position="12"/>
        <end position="32"/>
    </location>
</feature>
<evidence type="ECO:0000256" key="18">
    <source>
        <dbReference type="SAM" id="Phobius"/>
    </source>
</evidence>
<dbReference type="AlphaFoldDB" id="A0A4Q9VKX8"/>
<dbReference type="Gene3D" id="1.10.287.130">
    <property type="match status" value="1"/>
</dbReference>
<keyword evidence="10" id="KW-0418">Kinase</keyword>
<dbReference type="InterPro" id="IPR003660">
    <property type="entry name" value="HAMP_dom"/>
</dbReference>
<reference evidence="21 22" key="1">
    <citation type="submission" date="2019-02" db="EMBL/GenBank/DDBJ databases">
        <title>Siculibacillus lacustris gen. nov., sp. nov., a new rosette-forming bacterium isolated from a freshwater crater lake (Lake St. Ana, Romania).</title>
        <authorList>
            <person name="Felfoldi T."/>
            <person name="Marton Z."/>
            <person name="Szabo A."/>
            <person name="Mentes A."/>
            <person name="Boka K."/>
            <person name="Marialigeti K."/>
            <person name="Mathe I."/>
            <person name="Koncz M."/>
            <person name="Schumann P."/>
            <person name="Toth E."/>
        </authorList>
    </citation>
    <scope>NUCLEOTIDE SEQUENCE [LARGE SCALE GENOMIC DNA]</scope>
    <source>
        <strain evidence="21 22">SA-279</strain>
    </source>
</reference>
<keyword evidence="7" id="KW-0808">Transferase</keyword>
<dbReference type="InterPro" id="IPR004358">
    <property type="entry name" value="Sig_transdc_His_kin-like_C"/>
</dbReference>
<feature type="transmembrane region" description="Helical" evidence="18">
    <location>
        <begin position="194"/>
        <end position="215"/>
    </location>
</feature>
<evidence type="ECO:0000259" key="19">
    <source>
        <dbReference type="PROSITE" id="PS50109"/>
    </source>
</evidence>
<comment type="subcellular location">
    <subcellularLocation>
        <location evidence="2">Cell inner membrane</location>
        <topology evidence="2">Multi-pass membrane protein</topology>
    </subcellularLocation>
</comment>
<sequence length="554" mass="59982">MSVIADVTIRTRLIVAMAVSLMLLVAVGLSSLTAMTTVDRATEELYGRWLPSVRILAEMKYTMASHRLRFVRAILTPEPEDRAEVFAMADQRVADVGGLARVFEARLVDPEERLGFTAAMERWQIYLGEEKAVRENLARLGAGELSALVNGRTRLAFDDVNAAVNAAIAYNDRGADRSGAAAVATFDRAMRLNLSLFCAALLLMVGFVVIVVRSISRPIDRITETMHRLAEGDRTVSVAGLEGSNEIGRMAAAVDVFRNYLIERDSARAALERVNEALEEKVEARNAELSAANQHLQAEIVERIQAAQQLKAMQEELIRTENLAVIGQLSAGIAHELNQPLAALGTLSQNAVRFFDRGDHDTVRFNLERIGHLVERMGVLTGHLRSFARRSSGDLEDVDIARSVDNALALLGHRTSREAARVVVDPPATPVSARANAIRLEQILVNLVGNALDATRGIADAQVRVSWEAVDGRTVVRVVDNGVGLTPDMETRVFEPFFTTKKSGDGLGLGLGLAISADIARAFAGTLSATGLPDGGALFTLDLPSSEEASDTRD</sequence>
<dbReference type="SMART" id="SM00388">
    <property type="entry name" value="HisKA"/>
    <property type="match status" value="1"/>
</dbReference>
<dbReference type="PANTHER" id="PTHR43065:SF46">
    <property type="entry name" value="C4-DICARBOXYLATE TRANSPORT SENSOR PROTEIN DCTB"/>
    <property type="match status" value="1"/>
</dbReference>
<feature type="coiled-coil region" evidence="17">
    <location>
        <begin position="264"/>
        <end position="323"/>
    </location>
</feature>
<evidence type="ECO:0000256" key="11">
    <source>
        <dbReference type="ARBA" id="ARBA00022840"/>
    </source>
</evidence>
<evidence type="ECO:0000256" key="7">
    <source>
        <dbReference type="ARBA" id="ARBA00022679"/>
    </source>
</evidence>
<evidence type="ECO:0000256" key="6">
    <source>
        <dbReference type="ARBA" id="ARBA00022553"/>
    </source>
</evidence>
<evidence type="ECO:0000256" key="2">
    <source>
        <dbReference type="ARBA" id="ARBA00004429"/>
    </source>
</evidence>
<dbReference type="EC" id="2.7.13.3" evidence="3"/>
<dbReference type="PRINTS" id="PR00344">
    <property type="entry name" value="BCTRLSENSOR"/>
</dbReference>
<keyword evidence="9" id="KW-0547">Nucleotide-binding</keyword>
<keyword evidence="5" id="KW-0997">Cell inner membrane</keyword>
<evidence type="ECO:0000259" key="20">
    <source>
        <dbReference type="PROSITE" id="PS50885"/>
    </source>
</evidence>
<dbReference type="CDD" id="cd00082">
    <property type="entry name" value="HisKA"/>
    <property type="match status" value="1"/>
</dbReference>
<protein>
    <recommendedName>
        <fullName evidence="16">C4-dicarboxylate transport sensor protein DctB</fullName>
        <ecNumber evidence="3">2.7.13.3</ecNumber>
    </recommendedName>
</protein>
<dbReference type="Proteomes" id="UP000292781">
    <property type="component" value="Unassembled WGS sequence"/>
</dbReference>
<evidence type="ECO:0000256" key="4">
    <source>
        <dbReference type="ARBA" id="ARBA00022475"/>
    </source>
</evidence>
<dbReference type="OrthoDB" id="7568856at2"/>
<dbReference type="PROSITE" id="PS50109">
    <property type="entry name" value="HIS_KIN"/>
    <property type="match status" value="1"/>
</dbReference>
<evidence type="ECO:0000256" key="12">
    <source>
        <dbReference type="ARBA" id="ARBA00022989"/>
    </source>
</evidence>
<dbReference type="Pfam" id="PF00672">
    <property type="entry name" value="HAMP"/>
    <property type="match status" value="1"/>
</dbReference>
<dbReference type="Pfam" id="PF12729">
    <property type="entry name" value="4HB_MCP_1"/>
    <property type="match status" value="1"/>
</dbReference>
<evidence type="ECO:0000256" key="13">
    <source>
        <dbReference type="ARBA" id="ARBA00023012"/>
    </source>
</evidence>
<evidence type="ECO:0000256" key="1">
    <source>
        <dbReference type="ARBA" id="ARBA00000085"/>
    </source>
</evidence>
<comment type="function">
    <text evidence="15">Member of the two-component regulatory system DctB/DctD involved in the transport of C4-dicarboxylates. DctB functions as a membrane-associated protein kinase that phosphorylates DctD in response to environmental signals.</text>
</comment>
<keyword evidence="13" id="KW-0902">Two-component regulatory system</keyword>
<dbReference type="InterPro" id="IPR036097">
    <property type="entry name" value="HisK_dim/P_sf"/>
</dbReference>
<keyword evidence="4" id="KW-1003">Cell membrane</keyword>
<dbReference type="InterPro" id="IPR036890">
    <property type="entry name" value="HATPase_C_sf"/>
</dbReference>
<keyword evidence="12 18" id="KW-1133">Transmembrane helix</keyword>
<dbReference type="GO" id="GO:0000155">
    <property type="term" value="F:phosphorelay sensor kinase activity"/>
    <property type="evidence" value="ECO:0007669"/>
    <property type="project" value="InterPro"/>
</dbReference>
<dbReference type="InterPro" id="IPR005467">
    <property type="entry name" value="His_kinase_dom"/>
</dbReference>
<evidence type="ECO:0000313" key="21">
    <source>
        <dbReference type="EMBL" id="TBW36100.1"/>
    </source>
</evidence>
<dbReference type="PROSITE" id="PS50885">
    <property type="entry name" value="HAMP"/>
    <property type="match status" value="1"/>
</dbReference>
<evidence type="ECO:0000256" key="16">
    <source>
        <dbReference type="ARBA" id="ARBA00073143"/>
    </source>
</evidence>
<comment type="caution">
    <text evidence="21">The sequence shown here is derived from an EMBL/GenBank/DDBJ whole genome shotgun (WGS) entry which is preliminary data.</text>
</comment>
<evidence type="ECO:0000256" key="8">
    <source>
        <dbReference type="ARBA" id="ARBA00022692"/>
    </source>
</evidence>
<evidence type="ECO:0000256" key="17">
    <source>
        <dbReference type="SAM" id="Coils"/>
    </source>
</evidence>
<keyword evidence="17" id="KW-0175">Coiled coil</keyword>
<dbReference type="InterPro" id="IPR024478">
    <property type="entry name" value="HlyB_4HB_MCP"/>
</dbReference>
<evidence type="ECO:0000256" key="5">
    <source>
        <dbReference type="ARBA" id="ARBA00022519"/>
    </source>
</evidence>
<comment type="catalytic activity">
    <reaction evidence="1">
        <text>ATP + protein L-histidine = ADP + protein N-phospho-L-histidine.</text>
        <dbReference type="EC" id="2.7.13.3"/>
    </reaction>
</comment>
<dbReference type="PANTHER" id="PTHR43065">
    <property type="entry name" value="SENSOR HISTIDINE KINASE"/>
    <property type="match status" value="1"/>
</dbReference>
<dbReference type="Pfam" id="PF02518">
    <property type="entry name" value="HATPase_c"/>
    <property type="match status" value="1"/>
</dbReference>
<dbReference type="GO" id="GO:0005886">
    <property type="term" value="C:plasma membrane"/>
    <property type="evidence" value="ECO:0007669"/>
    <property type="project" value="UniProtKB-SubCell"/>
</dbReference>
<dbReference type="FunFam" id="1.10.287.130:FF:000049">
    <property type="entry name" value="C4-dicarboxylate transport sensor protein DctB"/>
    <property type="match status" value="1"/>
</dbReference>
<dbReference type="SUPFAM" id="SSF47384">
    <property type="entry name" value="Homodimeric domain of signal transducing histidine kinase"/>
    <property type="match status" value="1"/>
</dbReference>
<dbReference type="RefSeq" id="WP_131310352.1">
    <property type="nucleotide sequence ID" value="NZ_SJFN01000022.1"/>
</dbReference>